<organism evidence="2 3">
    <name type="scientific">Agrocybe chaxingu</name>
    <dbReference type="NCBI Taxonomy" id="84603"/>
    <lineage>
        <taxon>Eukaryota</taxon>
        <taxon>Fungi</taxon>
        <taxon>Dikarya</taxon>
        <taxon>Basidiomycota</taxon>
        <taxon>Agaricomycotina</taxon>
        <taxon>Agaricomycetes</taxon>
        <taxon>Agaricomycetidae</taxon>
        <taxon>Agaricales</taxon>
        <taxon>Agaricineae</taxon>
        <taxon>Strophariaceae</taxon>
        <taxon>Agrocybe</taxon>
    </lineage>
</organism>
<keyword evidence="3" id="KW-1185">Reference proteome</keyword>
<evidence type="ECO:0000256" key="1">
    <source>
        <dbReference type="SAM" id="MobiDB-lite"/>
    </source>
</evidence>
<proteinExistence type="predicted"/>
<feature type="compositionally biased region" description="Basic residues" evidence="1">
    <location>
        <begin position="12"/>
        <end position="23"/>
    </location>
</feature>
<evidence type="ECO:0000313" key="2">
    <source>
        <dbReference type="EMBL" id="KAJ3490814.1"/>
    </source>
</evidence>
<reference evidence="2" key="1">
    <citation type="submission" date="2022-07" db="EMBL/GenBank/DDBJ databases">
        <title>Genome Sequence of Agrocybe chaxingu.</title>
        <authorList>
            <person name="Buettner E."/>
        </authorList>
    </citation>
    <scope>NUCLEOTIDE SEQUENCE</scope>
    <source>
        <strain evidence="2">MP-N11</strain>
    </source>
</reference>
<evidence type="ECO:0000313" key="3">
    <source>
        <dbReference type="Proteomes" id="UP001148786"/>
    </source>
</evidence>
<sequence length="112" mass="12283">MGSVSAPVVQRPPRKKRQAAKKGWKGWCEIEGSPPPSERLIKLDVPPVLQERRTRSGKSFDAIGILVYLQDYPPNSLGPISTHFAVVVIVRNPEGTYSHYVTSSHSASSGML</sequence>
<name>A0A9W8JNS9_9AGAR</name>
<gene>
    <name evidence="2" type="ORF">NLJ89_g11403</name>
</gene>
<dbReference type="EMBL" id="JANKHO010002594">
    <property type="protein sequence ID" value="KAJ3490814.1"/>
    <property type="molecule type" value="Genomic_DNA"/>
</dbReference>
<dbReference type="OrthoDB" id="3267892at2759"/>
<dbReference type="Proteomes" id="UP001148786">
    <property type="component" value="Unassembled WGS sequence"/>
</dbReference>
<comment type="caution">
    <text evidence="2">The sequence shown here is derived from an EMBL/GenBank/DDBJ whole genome shotgun (WGS) entry which is preliminary data.</text>
</comment>
<protein>
    <submittedName>
        <fullName evidence="2">Uncharacterized protein</fullName>
    </submittedName>
</protein>
<feature type="region of interest" description="Disordered" evidence="1">
    <location>
        <begin position="1"/>
        <end position="23"/>
    </location>
</feature>
<dbReference type="AlphaFoldDB" id="A0A9W8JNS9"/>
<accession>A0A9W8JNS9</accession>